<protein>
    <submittedName>
        <fullName evidence="1">Uncharacterized protein</fullName>
    </submittedName>
</protein>
<dbReference type="Proteomes" id="UP000050833">
    <property type="component" value="Unassembled WGS sequence"/>
</dbReference>
<comment type="caution">
    <text evidence="1">The sequence shown here is derived from an EMBL/GenBank/DDBJ whole genome shotgun (WGS) entry which is preliminary data.</text>
</comment>
<gene>
    <name evidence="1" type="ORF">APZ18_01225</name>
</gene>
<evidence type="ECO:0000313" key="2">
    <source>
        <dbReference type="Proteomes" id="UP000050833"/>
    </source>
</evidence>
<dbReference type="EMBL" id="LLKB01000001">
    <property type="protein sequence ID" value="KQC85853.1"/>
    <property type="molecule type" value="Genomic_DNA"/>
</dbReference>
<sequence length="61" mass="7162">MADVNQEVKELKEKIEFCSYVMKYGRLIDMSSDQTVKAFKLKCELEDELRFIELKNKNGGK</sequence>
<evidence type="ECO:0000313" key="1">
    <source>
        <dbReference type="EMBL" id="KQC85853.1"/>
    </source>
</evidence>
<name>A0AAW3JSL6_9FIRM</name>
<dbReference type="AlphaFoldDB" id="A0AAW3JSL6"/>
<dbReference type="RefSeq" id="WP_022015341.1">
    <property type="nucleotide sequence ID" value="NZ_DBGBRS010000001.1"/>
</dbReference>
<organism evidence="1 2">
    <name type="scientific">Butyribacter intestini</name>
    <dbReference type="NCBI Taxonomy" id="1703332"/>
    <lineage>
        <taxon>Bacteria</taxon>
        <taxon>Bacillati</taxon>
        <taxon>Bacillota</taxon>
        <taxon>Clostridia</taxon>
        <taxon>Lachnospirales</taxon>
        <taxon>Lachnospiraceae</taxon>
        <taxon>Butyribacter</taxon>
    </lineage>
</organism>
<reference evidence="1 2" key="1">
    <citation type="submission" date="2015-10" db="EMBL/GenBank/DDBJ databases">
        <title>Butyribacter intestini gen. nov., sp. nov., a butyric acid-producing bacterium of the family Lachnospiraceae isolated from the human faeces.</title>
        <authorList>
            <person name="Zou Y."/>
            <person name="Xue W."/>
            <person name="Luo G."/>
            <person name="Lv M."/>
        </authorList>
    </citation>
    <scope>NUCLEOTIDE SEQUENCE [LARGE SCALE GENOMIC DNA]</scope>
    <source>
        <strain evidence="1 2">TF01-11</strain>
    </source>
</reference>
<keyword evidence="2" id="KW-1185">Reference proteome</keyword>
<proteinExistence type="predicted"/>
<accession>A0AAW3JSL6</accession>